<dbReference type="GO" id="GO:0006355">
    <property type="term" value="P:regulation of DNA-templated transcription"/>
    <property type="evidence" value="ECO:0007669"/>
    <property type="project" value="InterPro"/>
</dbReference>
<organism evidence="12 13">
    <name type="scientific">Desulfotruncus arcticus DSM 17038</name>
    <dbReference type="NCBI Taxonomy" id="1121424"/>
    <lineage>
        <taxon>Bacteria</taxon>
        <taxon>Bacillati</taxon>
        <taxon>Bacillota</taxon>
        <taxon>Clostridia</taxon>
        <taxon>Eubacteriales</taxon>
        <taxon>Desulfallaceae</taxon>
        <taxon>Desulfotruncus</taxon>
    </lineage>
</organism>
<protein>
    <recommendedName>
        <fullName evidence="1">Stage 0 sporulation protein A homolog</fullName>
    </recommendedName>
</protein>
<dbReference type="Gene3D" id="1.10.10.10">
    <property type="entry name" value="Winged helix-like DNA-binding domain superfamily/Winged helix DNA-binding domain"/>
    <property type="match status" value="1"/>
</dbReference>
<evidence type="ECO:0000256" key="3">
    <source>
        <dbReference type="ARBA" id="ARBA00023012"/>
    </source>
</evidence>
<dbReference type="RefSeq" id="WP_092471707.1">
    <property type="nucleotide sequence ID" value="NZ_FOOX01000008.1"/>
</dbReference>
<dbReference type="GO" id="GO:0032993">
    <property type="term" value="C:protein-DNA complex"/>
    <property type="evidence" value="ECO:0007669"/>
    <property type="project" value="TreeGrafter"/>
</dbReference>
<dbReference type="Proteomes" id="UP000199337">
    <property type="component" value="Unassembled WGS sequence"/>
</dbReference>
<evidence type="ECO:0000256" key="8">
    <source>
        <dbReference type="PROSITE-ProRule" id="PRU00169"/>
    </source>
</evidence>
<dbReference type="PROSITE" id="PS50110">
    <property type="entry name" value="RESPONSE_REGULATORY"/>
    <property type="match status" value="1"/>
</dbReference>
<dbReference type="FunFam" id="3.40.50.2300:FF:000001">
    <property type="entry name" value="DNA-binding response regulator PhoB"/>
    <property type="match status" value="1"/>
</dbReference>
<dbReference type="PANTHER" id="PTHR48111">
    <property type="entry name" value="REGULATOR OF RPOS"/>
    <property type="match status" value="1"/>
</dbReference>
<dbReference type="EMBL" id="FOOX01000008">
    <property type="protein sequence ID" value="SFG72308.1"/>
    <property type="molecule type" value="Genomic_DNA"/>
</dbReference>
<keyword evidence="5 9" id="KW-0238">DNA-binding</keyword>
<dbReference type="Pfam" id="PF00072">
    <property type="entry name" value="Response_reg"/>
    <property type="match status" value="1"/>
</dbReference>
<dbReference type="Gene3D" id="6.10.250.690">
    <property type="match status" value="1"/>
</dbReference>
<evidence type="ECO:0000256" key="9">
    <source>
        <dbReference type="PROSITE-ProRule" id="PRU01091"/>
    </source>
</evidence>
<name>A0A1I2U5F6_9FIRM</name>
<dbReference type="PANTHER" id="PTHR48111:SF50">
    <property type="entry name" value="KDP OPERON TRANSCRIPTIONAL REGULATORY PROTEIN KDPE"/>
    <property type="match status" value="1"/>
</dbReference>
<dbReference type="InterPro" id="IPR036388">
    <property type="entry name" value="WH-like_DNA-bd_sf"/>
</dbReference>
<keyword evidence="4" id="KW-0805">Transcription regulation</keyword>
<evidence type="ECO:0000256" key="1">
    <source>
        <dbReference type="ARBA" id="ARBA00018672"/>
    </source>
</evidence>
<keyword evidence="3" id="KW-0902">Two-component regulatory system</keyword>
<dbReference type="STRING" id="341036.SAMN05660649_02511"/>
<dbReference type="GO" id="GO:0005829">
    <property type="term" value="C:cytosol"/>
    <property type="evidence" value="ECO:0007669"/>
    <property type="project" value="TreeGrafter"/>
</dbReference>
<evidence type="ECO:0000256" key="6">
    <source>
        <dbReference type="ARBA" id="ARBA00023163"/>
    </source>
</evidence>
<evidence type="ECO:0000256" key="7">
    <source>
        <dbReference type="ARBA" id="ARBA00024867"/>
    </source>
</evidence>
<evidence type="ECO:0000256" key="5">
    <source>
        <dbReference type="ARBA" id="ARBA00023125"/>
    </source>
</evidence>
<dbReference type="SMART" id="SM00862">
    <property type="entry name" value="Trans_reg_C"/>
    <property type="match status" value="1"/>
</dbReference>
<evidence type="ECO:0000259" key="11">
    <source>
        <dbReference type="PROSITE" id="PS51755"/>
    </source>
</evidence>
<dbReference type="CDD" id="cd00383">
    <property type="entry name" value="trans_reg_C"/>
    <property type="match status" value="1"/>
</dbReference>
<comment type="function">
    <text evidence="7">May play the central regulatory role in sporulation. It may be an element of the effector pathway responsible for the activation of sporulation genes in response to nutritional stress. Spo0A may act in concert with spo0H (a sigma factor) to control the expression of some genes that are critical to the sporulation process.</text>
</comment>
<dbReference type="SMART" id="SM00448">
    <property type="entry name" value="REC"/>
    <property type="match status" value="1"/>
</dbReference>
<evidence type="ECO:0000313" key="13">
    <source>
        <dbReference type="Proteomes" id="UP000199337"/>
    </source>
</evidence>
<evidence type="ECO:0000256" key="4">
    <source>
        <dbReference type="ARBA" id="ARBA00023015"/>
    </source>
</evidence>
<evidence type="ECO:0000256" key="2">
    <source>
        <dbReference type="ARBA" id="ARBA00022553"/>
    </source>
</evidence>
<evidence type="ECO:0000313" key="12">
    <source>
        <dbReference type="EMBL" id="SFG72308.1"/>
    </source>
</evidence>
<feature type="domain" description="OmpR/PhoB-type" evidence="11">
    <location>
        <begin position="131"/>
        <end position="230"/>
    </location>
</feature>
<keyword evidence="2 8" id="KW-0597">Phosphoprotein</keyword>
<keyword evidence="6" id="KW-0804">Transcription</keyword>
<dbReference type="GO" id="GO:0000976">
    <property type="term" value="F:transcription cis-regulatory region binding"/>
    <property type="evidence" value="ECO:0007669"/>
    <property type="project" value="TreeGrafter"/>
</dbReference>
<evidence type="ECO:0000259" key="10">
    <source>
        <dbReference type="PROSITE" id="PS50110"/>
    </source>
</evidence>
<gene>
    <name evidence="12" type="ORF">SAMN05660649_02511</name>
</gene>
<dbReference type="OrthoDB" id="9790454at2"/>
<dbReference type="PROSITE" id="PS51755">
    <property type="entry name" value="OMPR_PHOB"/>
    <property type="match status" value="1"/>
</dbReference>
<feature type="modified residue" description="4-aspartylphosphate" evidence="8">
    <location>
        <position position="54"/>
    </location>
</feature>
<accession>A0A1I2U5F6</accession>
<keyword evidence="13" id="KW-1185">Reference proteome</keyword>
<dbReference type="GO" id="GO:0000156">
    <property type="term" value="F:phosphorelay response regulator activity"/>
    <property type="evidence" value="ECO:0007669"/>
    <property type="project" value="TreeGrafter"/>
</dbReference>
<sequence length="233" mass="26695">MKKARILVVDDEPRLVRLVKVNLIASGYEVNEAYNGKMALDLLEAANYDLIILDIMLAGDMDGYQVCSRIRQFSTIPIIMLTSKAREHDRVRGFDVGADDYLTKPFSVQELIRRVKAVLRRSSPIATTVTCPRFICNDLVINFAQRRVFVKGIEVGLTATEYQVLYHLAQHAGKIIPHEDLLTWVWGPEYRNEVQYLRGYISNLRKKIEDDPSNARYIISKHGIGYYLSNDND</sequence>
<reference evidence="13" key="1">
    <citation type="submission" date="2016-10" db="EMBL/GenBank/DDBJ databases">
        <authorList>
            <person name="Varghese N."/>
            <person name="Submissions S."/>
        </authorList>
    </citation>
    <scope>NUCLEOTIDE SEQUENCE [LARGE SCALE GENOMIC DNA]</scope>
    <source>
        <strain evidence="13">DSM 17038</strain>
    </source>
</reference>
<dbReference type="AlphaFoldDB" id="A0A1I2U5F6"/>
<dbReference type="Gene3D" id="3.40.50.2300">
    <property type="match status" value="1"/>
</dbReference>
<feature type="DNA-binding region" description="OmpR/PhoB-type" evidence="9">
    <location>
        <begin position="131"/>
        <end position="230"/>
    </location>
</feature>
<dbReference type="Pfam" id="PF00486">
    <property type="entry name" value="Trans_reg_C"/>
    <property type="match status" value="1"/>
</dbReference>
<dbReference type="InterPro" id="IPR001789">
    <property type="entry name" value="Sig_transdc_resp-reg_receiver"/>
</dbReference>
<dbReference type="InterPro" id="IPR039420">
    <property type="entry name" value="WalR-like"/>
</dbReference>
<feature type="domain" description="Response regulatory" evidence="10">
    <location>
        <begin position="5"/>
        <end position="119"/>
    </location>
</feature>
<dbReference type="InterPro" id="IPR011006">
    <property type="entry name" value="CheY-like_superfamily"/>
</dbReference>
<dbReference type="InterPro" id="IPR001867">
    <property type="entry name" value="OmpR/PhoB-type_DNA-bd"/>
</dbReference>
<dbReference type="SUPFAM" id="SSF52172">
    <property type="entry name" value="CheY-like"/>
    <property type="match status" value="1"/>
</dbReference>
<proteinExistence type="predicted"/>